<sequence length="490" mass="53521">MIQSQPTARSEVTFTPAPTKTDSSIEVSSNNDYLADVIPTGGSTTSDKTSDRDHSLERKASTLSSVTEAPKLGDMSPDFPPSDWKPGQMVKRQGSTASVTFKPRARHPSLPEPTAKRMSKSRIRDASPPPNRFQNHVSFDNLPIGEATKHNMPALTINVKHNGYKAGRRSRTFMVGVDENAYSDYALQWLLDELVDDGDEVVCVRVVEKEVRYSDGSYLSDAQAIMRDIVAKNGTQRALSFVLEYAVGKLHGTFQKLIQIYQPAMLIVGTRGRSLGGLQGLMNTRNSFSKYCLQYSPVPVVVVRPTDKRLKKKTKRANDASRQTYVHMLAANRGRHEADSEASSTYDMEVQISADEEAHQVARALGLPAAFDPTIKPFNLGSVRPSRSSGLSSLQTTDELPEDNETAPPATAPASAPASESSDTDDEEGEGDFEVVSGHDALDQEKLEQLHEMEVGEAAALRMPVDEDEDSDSDSQKVAASNTDQISTQS</sequence>
<dbReference type="EMBL" id="CM047946">
    <property type="protein sequence ID" value="KAI9897652.1"/>
    <property type="molecule type" value="Genomic_DNA"/>
</dbReference>
<protein>
    <submittedName>
        <fullName evidence="1">Uncharacterized protein</fullName>
    </submittedName>
</protein>
<proteinExistence type="predicted"/>
<name>A0ACC0UUP3_9HYPO</name>
<reference evidence="1" key="1">
    <citation type="submission" date="2022-10" db="EMBL/GenBank/DDBJ databases">
        <title>Complete Genome of Trichothecium roseum strain YXFP-22015, a Plant Pathogen Isolated from Citrus.</title>
        <authorList>
            <person name="Wang Y."/>
            <person name="Zhu L."/>
        </authorList>
    </citation>
    <scope>NUCLEOTIDE SEQUENCE</scope>
    <source>
        <strain evidence="1">YXFP-22015</strain>
    </source>
</reference>
<gene>
    <name evidence="1" type="ORF">N3K66_007508</name>
</gene>
<organism evidence="1 2">
    <name type="scientific">Trichothecium roseum</name>
    <dbReference type="NCBI Taxonomy" id="47278"/>
    <lineage>
        <taxon>Eukaryota</taxon>
        <taxon>Fungi</taxon>
        <taxon>Dikarya</taxon>
        <taxon>Ascomycota</taxon>
        <taxon>Pezizomycotina</taxon>
        <taxon>Sordariomycetes</taxon>
        <taxon>Hypocreomycetidae</taxon>
        <taxon>Hypocreales</taxon>
        <taxon>Hypocreales incertae sedis</taxon>
        <taxon>Trichothecium</taxon>
    </lineage>
</organism>
<evidence type="ECO:0000313" key="2">
    <source>
        <dbReference type="Proteomes" id="UP001163324"/>
    </source>
</evidence>
<comment type="caution">
    <text evidence="1">The sequence shown here is derived from an EMBL/GenBank/DDBJ whole genome shotgun (WGS) entry which is preliminary data.</text>
</comment>
<keyword evidence="2" id="KW-1185">Reference proteome</keyword>
<accession>A0ACC0UUP3</accession>
<dbReference type="Proteomes" id="UP001163324">
    <property type="component" value="Chromosome 7"/>
</dbReference>
<evidence type="ECO:0000313" key="1">
    <source>
        <dbReference type="EMBL" id="KAI9897652.1"/>
    </source>
</evidence>